<dbReference type="Proteomes" id="UP000051621">
    <property type="component" value="Unassembled WGS sequence"/>
</dbReference>
<name>A0A0R1MBM0_9LACO</name>
<evidence type="ECO:0000313" key="1">
    <source>
        <dbReference type="EMBL" id="KRL02514.1"/>
    </source>
</evidence>
<dbReference type="Pfam" id="PF05119">
    <property type="entry name" value="Terminase_4"/>
    <property type="match status" value="1"/>
</dbReference>
<gene>
    <name evidence="1" type="ORF">FC81_GL000681</name>
</gene>
<organism evidence="1 2">
    <name type="scientific">Liquorilactobacillus capillatus DSM 19910</name>
    <dbReference type="NCBI Taxonomy" id="1423731"/>
    <lineage>
        <taxon>Bacteria</taxon>
        <taxon>Bacillati</taxon>
        <taxon>Bacillota</taxon>
        <taxon>Bacilli</taxon>
        <taxon>Lactobacillales</taxon>
        <taxon>Lactobacillaceae</taxon>
        <taxon>Liquorilactobacillus</taxon>
    </lineage>
</organism>
<dbReference type="PATRIC" id="fig|1423731.3.peg.699"/>
<dbReference type="OrthoDB" id="2146193at2"/>
<evidence type="ECO:0000313" key="2">
    <source>
        <dbReference type="Proteomes" id="UP000051621"/>
    </source>
</evidence>
<reference evidence="1 2" key="1">
    <citation type="journal article" date="2015" name="Genome Announc.">
        <title>Expanding the biotechnology potential of lactobacilli through comparative genomics of 213 strains and associated genera.</title>
        <authorList>
            <person name="Sun Z."/>
            <person name="Harris H.M."/>
            <person name="McCann A."/>
            <person name="Guo C."/>
            <person name="Argimon S."/>
            <person name="Zhang W."/>
            <person name="Yang X."/>
            <person name="Jeffery I.B."/>
            <person name="Cooney J.C."/>
            <person name="Kagawa T.F."/>
            <person name="Liu W."/>
            <person name="Song Y."/>
            <person name="Salvetti E."/>
            <person name="Wrobel A."/>
            <person name="Rasinkangas P."/>
            <person name="Parkhill J."/>
            <person name="Rea M.C."/>
            <person name="O'Sullivan O."/>
            <person name="Ritari J."/>
            <person name="Douillard F.P."/>
            <person name="Paul Ross R."/>
            <person name="Yang R."/>
            <person name="Briner A.E."/>
            <person name="Felis G.E."/>
            <person name="de Vos W.M."/>
            <person name="Barrangou R."/>
            <person name="Klaenhammer T.R."/>
            <person name="Caufield P.W."/>
            <person name="Cui Y."/>
            <person name="Zhang H."/>
            <person name="O'Toole P.W."/>
        </authorList>
    </citation>
    <scope>NUCLEOTIDE SEQUENCE [LARGE SCALE GENOMIC DNA]</scope>
    <source>
        <strain evidence="1 2">DSM 19910</strain>
    </source>
</reference>
<keyword evidence="2" id="KW-1185">Reference proteome</keyword>
<sequence length="156" mass="17541">MVKNVYYKQNGGHLSKDPPKQLSALAKECWRKVVPFLESTGKVQRIDSSLVELYCSQYGIYRKAYESVKKDGIQTKTFKPLQDMTGKVIGKYFTGYKKNPALATMKDSINMMSSIGSELGLSPKSRAELLKLVKSQNKKSVTDGMREFFGGSHEEN</sequence>
<dbReference type="InterPro" id="IPR006448">
    <property type="entry name" value="Phage_term_ssu_P27"/>
</dbReference>
<dbReference type="RefSeq" id="WP_057742852.1">
    <property type="nucleotide sequence ID" value="NZ_AZEF01000012.1"/>
</dbReference>
<dbReference type="STRING" id="1423731.FC81_GL000681"/>
<proteinExistence type="predicted"/>
<accession>A0A0R1MBM0</accession>
<dbReference type="AlphaFoldDB" id="A0A0R1MBM0"/>
<dbReference type="NCBIfam" id="TIGR01558">
    <property type="entry name" value="sm_term_P27"/>
    <property type="match status" value="1"/>
</dbReference>
<dbReference type="EMBL" id="AZEF01000012">
    <property type="protein sequence ID" value="KRL02514.1"/>
    <property type="molecule type" value="Genomic_DNA"/>
</dbReference>
<comment type="caution">
    <text evidence="1">The sequence shown here is derived from an EMBL/GenBank/DDBJ whole genome shotgun (WGS) entry which is preliminary data.</text>
</comment>
<protein>
    <submittedName>
        <fullName evidence="1">Phage terminase, small subunit, P27 family</fullName>
    </submittedName>
</protein>